<keyword evidence="10" id="KW-0829">Tyrosine-protein kinase</keyword>
<evidence type="ECO:0000259" key="14">
    <source>
        <dbReference type="Pfam" id="PF13614"/>
    </source>
</evidence>
<dbReference type="NCBIfam" id="TIGR01007">
    <property type="entry name" value="eps_fam"/>
    <property type="match status" value="1"/>
</dbReference>
<keyword evidence="7" id="KW-0418">Kinase</keyword>
<dbReference type="EMBL" id="MVAB01000001">
    <property type="protein sequence ID" value="OPF88316.1"/>
    <property type="molecule type" value="Genomic_DNA"/>
</dbReference>
<dbReference type="InterPro" id="IPR027417">
    <property type="entry name" value="P-loop_NTPase"/>
</dbReference>
<evidence type="ECO:0000256" key="13">
    <source>
        <dbReference type="ARBA" id="ARBA00051245"/>
    </source>
</evidence>
<evidence type="ECO:0000256" key="2">
    <source>
        <dbReference type="ARBA" id="ARBA00007316"/>
    </source>
</evidence>
<keyword evidence="8" id="KW-0067">ATP-binding</keyword>
<dbReference type="UniPathway" id="UPA00934"/>
<comment type="function">
    <text evidence="12">Involved in the regulation of capsular polysaccharide biosynthesis. Autophosphorylation of CpsD attenuates its activity and reduces the level of encapsulation. May be part of a complex that directs the coordinated polymerization and export to the cell surface of the capsular polysaccharide.</text>
</comment>
<evidence type="ECO:0000256" key="9">
    <source>
        <dbReference type="ARBA" id="ARBA00022903"/>
    </source>
</evidence>
<dbReference type="GO" id="GO:0005524">
    <property type="term" value="F:ATP binding"/>
    <property type="evidence" value="ECO:0007669"/>
    <property type="project" value="UniProtKB-KW"/>
</dbReference>
<organism evidence="15 16">
    <name type="scientific">Vagococcus martis</name>
    <dbReference type="NCBI Taxonomy" id="1768210"/>
    <lineage>
        <taxon>Bacteria</taxon>
        <taxon>Bacillati</taxon>
        <taxon>Bacillota</taxon>
        <taxon>Bacilli</taxon>
        <taxon>Lactobacillales</taxon>
        <taxon>Enterococcaceae</taxon>
        <taxon>Vagococcus</taxon>
    </lineage>
</organism>
<protein>
    <recommendedName>
        <fullName evidence="4">Tyrosine-protein kinase CpsD</fullName>
        <ecNumber evidence="3">2.7.10.2</ecNumber>
    </recommendedName>
</protein>
<comment type="pathway">
    <text evidence="1">Capsule biogenesis; capsule polysaccharide biosynthesis.</text>
</comment>
<dbReference type="SUPFAM" id="SSF52540">
    <property type="entry name" value="P-loop containing nucleoside triphosphate hydrolases"/>
    <property type="match status" value="1"/>
</dbReference>
<dbReference type="CDD" id="cd05387">
    <property type="entry name" value="BY-kinase"/>
    <property type="match status" value="1"/>
</dbReference>
<sequence length="237" mass="26254">MSKRNQHGRNKKNKLEASKPATLFTVIEPNSPISEQFRTIRTNIMHAQYGVQTHSIAITSAGPSEGKSTTAANLAVMFAKLGLKTLLVDADMRRPTAHMTFELDNSMGLSNILSIKKLSVGEVVKESNIPYLDVMTSGFKAPNPSELLASTRMQKLIKVLENLYDFVIFDMPPASTVTDVQLVASHLDGVAVVVRSNVTDKKQLQRTIELLEKVDSTIMGCIYFAESNLSYTDYYYS</sequence>
<dbReference type="FunFam" id="3.40.50.300:FF:000527">
    <property type="entry name" value="Tyrosine-protein kinase etk"/>
    <property type="match status" value="1"/>
</dbReference>
<keyword evidence="5" id="KW-0808">Transferase</keyword>
<feature type="domain" description="AAA" evidence="14">
    <location>
        <begin position="56"/>
        <end position="214"/>
    </location>
</feature>
<evidence type="ECO:0000256" key="1">
    <source>
        <dbReference type="ARBA" id="ARBA00005132"/>
    </source>
</evidence>
<dbReference type="GO" id="GO:0005886">
    <property type="term" value="C:plasma membrane"/>
    <property type="evidence" value="ECO:0007669"/>
    <property type="project" value="TreeGrafter"/>
</dbReference>
<evidence type="ECO:0000256" key="10">
    <source>
        <dbReference type="ARBA" id="ARBA00023137"/>
    </source>
</evidence>
<gene>
    <name evidence="15" type="ORF">BW731_09090</name>
</gene>
<dbReference type="PANTHER" id="PTHR32309:SF13">
    <property type="entry name" value="FERRIC ENTEROBACTIN TRANSPORT PROTEIN FEPE"/>
    <property type="match status" value="1"/>
</dbReference>
<reference evidence="15 16" key="1">
    <citation type="submission" date="2017-02" db="EMBL/GenBank/DDBJ databases">
        <title>Vagococcus cremeus sp. nov., isolated from the small intestine of a marten, Martes flavigula.</title>
        <authorList>
            <person name="Tak E.J."/>
            <person name="Bae J.-W."/>
        </authorList>
    </citation>
    <scope>NUCLEOTIDE SEQUENCE [LARGE SCALE GENOMIC DNA]</scope>
    <source>
        <strain evidence="15 16">D7T301</strain>
    </source>
</reference>
<dbReference type="GO" id="GO:0045227">
    <property type="term" value="P:capsule polysaccharide biosynthetic process"/>
    <property type="evidence" value="ECO:0007669"/>
    <property type="project" value="UniProtKB-UniPathway"/>
</dbReference>
<dbReference type="EC" id="2.7.10.2" evidence="3"/>
<evidence type="ECO:0000256" key="3">
    <source>
        <dbReference type="ARBA" id="ARBA00011903"/>
    </source>
</evidence>
<evidence type="ECO:0000313" key="16">
    <source>
        <dbReference type="Proteomes" id="UP000189970"/>
    </source>
</evidence>
<evidence type="ECO:0000256" key="8">
    <source>
        <dbReference type="ARBA" id="ARBA00022840"/>
    </source>
</evidence>
<dbReference type="AlphaFoldDB" id="A0A1V4DJ08"/>
<dbReference type="GO" id="GO:0004715">
    <property type="term" value="F:non-membrane spanning protein tyrosine kinase activity"/>
    <property type="evidence" value="ECO:0007669"/>
    <property type="project" value="UniProtKB-EC"/>
</dbReference>
<comment type="similarity">
    <text evidence="2">Belongs to the CpsD/CapB family.</text>
</comment>
<evidence type="ECO:0000256" key="12">
    <source>
        <dbReference type="ARBA" id="ARBA00024964"/>
    </source>
</evidence>
<dbReference type="Proteomes" id="UP000189970">
    <property type="component" value="Unassembled WGS sequence"/>
</dbReference>
<accession>A0A1V4DJ08</accession>
<evidence type="ECO:0000256" key="6">
    <source>
        <dbReference type="ARBA" id="ARBA00022741"/>
    </source>
</evidence>
<comment type="catalytic activity">
    <reaction evidence="13">
        <text>L-tyrosyl-[protein] + ATP = O-phospho-L-tyrosyl-[protein] + ADP + H(+)</text>
        <dbReference type="Rhea" id="RHEA:10596"/>
        <dbReference type="Rhea" id="RHEA-COMP:10136"/>
        <dbReference type="Rhea" id="RHEA-COMP:20101"/>
        <dbReference type="ChEBI" id="CHEBI:15378"/>
        <dbReference type="ChEBI" id="CHEBI:30616"/>
        <dbReference type="ChEBI" id="CHEBI:46858"/>
        <dbReference type="ChEBI" id="CHEBI:61978"/>
        <dbReference type="ChEBI" id="CHEBI:456216"/>
        <dbReference type="EC" id="2.7.10.2"/>
    </reaction>
</comment>
<evidence type="ECO:0000256" key="11">
    <source>
        <dbReference type="ARBA" id="ARBA00023169"/>
    </source>
</evidence>
<evidence type="ECO:0000256" key="7">
    <source>
        <dbReference type="ARBA" id="ARBA00022777"/>
    </source>
</evidence>
<dbReference type="Gene3D" id="3.40.50.300">
    <property type="entry name" value="P-loop containing nucleotide triphosphate hydrolases"/>
    <property type="match status" value="1"/>
</dbReference>
<keyword evidence="6" id="KW-0547">Nucleotide-binding</keyword>
<dbReference type="InterPro" id="IPR050445">
    <property type="entry name" value="Bact_polysacc_biosynth/exp"/>
</dbReference>
<proteinExistence type="inferred from homology"/>
<dbReference type="GO" id="GO:0042802">
    <property type="term" value="F:identical protein binding"/>
    <property type="evidence" value="ECO:0007669"/>
    <property type="project" value="UniProtKB-ARBA"/>
</dbReference>
<dbReference type="InterPro" id="IPR005702">
    <property type="entry name" value="Wzc-like_C"/>
</dbReference>
<keyword evidence="16" id="KW-1185">Reference proteome</keyword>
<evidence type="ECO:0000313" key="15">
    <source>
        <dbReference type="EMBL" id="OPF88316.1"/>
    </source>
</evidence>
<dbReference type="InterPro" id="IPR025669">
    <property type="entry name" value="AAA_dom"/>
</dbReference>
<keyword evidence="11" id="KW-0270">Exopolysaccharide synthesis</keyword>
<evidence type="ECO:0000256" key="4">
    <source>
        <dbReference type="ARBA" id="ARBA00019200"/>
    </source>
</evidence>
<dbReference type="RefSeq" id="WP_079347493.1">
    <property type="nucleotide sequence ID" value="NZ_MVAB01000001.1"/>
</dbReference>
<comment type="caution">
    <text evidence="15">The sequence shown here is derived from an EMBL/GenBank/DDBJ whole genome shotgun (WGS) entry which is preliminary data.</text>
</comment>
<name>A0A1V4DJ08_9ENTE</name>
<dbReference type="Pfam" id="PF13614">
    <property type="entry name" value="AAA_31"/>
    <property type="match status" value="1"/>
</dbReference>
<dbReference type="PANTHER" id="PTHR32309">
    <property type="entry name" value="TYROSINE-PROTEIN KINASE"/>
    <property type="match status" value="1"/>
</dbReference>
<keyword evidence="9" id="KW-0972">Capsule biogenesis/degradation</keyword>
<evidence type="ECO:0000256" key="5">
    <source>
        <dbReference type="ARBA" id="ARBA00022679"/>
    </source>
</evidence>